<evidence type="ECO:0000313" key="3">
    <source>
        <dbReference type="EMBL" id="SFS30474.1"/>
    </source>
</evidence>
<feature type="region of interest" description="Disordered" evidence="1">
    <location>
        <begin position="205"/>
        <end position="230"/>
    </location>
</feature>
<keyword evidence="2" id="KW-1133">Transmembrane helix</keyword>
<name>A0A1I6NRG7_9PSEU</name>
<sequence>MDAVVRDNYVNLVLLCKAHHDLVDKSPRAREFTEEMLLEWKGTAEHELREKFKGIDRYSYTEIQDMITLATSQGTEVIMSGIGELGTKVDSATAKVLTVLYEQFTDKRRDYEVAAMLNTASERLASGNFADTVHTLNGAVGRLDNFSDDAGQLNAGASMLENFPLHAFLAAASDAKEAAEAIDNTSFDTGPDTRELSHAVAHQVTATLSERDERRPTSEPQRSTPAPVESSFDTKHVFLTGLGLGVVLCVLLIWATVWLTQGP</sequence>
<keyword evidence="4" id="KW-1185">Reference proteome</keyword>
<evidence type="ECO:0000313" key="4">
    <source>
        <dbReference type="Proteomes" id="UP000198852"/>
    </source>
</evidence>
<evidence type="ECO:0000256" key="2">
    <source>
        <dbReference type="SAM" id="Phobius"/>
    </source>
</evidence>
<keyword evidence="2" id="KW-0812">Transmembrane</keyword>
<dbReference type="AlphaFoldDB" id="A0A1I6NRG7"/>
<dbReference type="EMBL" id="FOZX01000001">
    <property type="protein sequence ID" value="SFS30474.1"/>
    <property type="molecule type" value="Genomic_DNA"/>
</dbReference>
<evidence type="ECO:0000256" key="1">
    <source>
        <dbReference type="SAM" id="MobiDB-lite"/>
    </source>
</evidence>
<proteinExistence type="predicted"/>
<feature type="transmembrane region" description="Helical" evidence="2">
    <location>
        <begin position="237"/>
        <end position="259"/>
    </location>
</feature>
<reference evidence="4" key="1">
    <citation type="submission" date="2016-10" db="EMBL/GenBank/DDBJ databases">
        <authorList>
            <person name="Varghese N."/>
            <person name="Submissions S."/>
        </authorList>
    </citation>
    <scope>NUCLEOTIDE SEQUENCE [LARGE SCALE GENOMIC DNA]</scope>
    <source>
        <strain evidence="4">DSM 44771</strain>
    </source>
</reference>
<organism evidence="3 4">
    <name type="scientific">Saccharopolyspora flava</name>
    <dbReference type="NCBI Taxonomy" id="95161"/>
    <lineage>
        <taxon>Bacteria</taxon>
        <taxon>Bacillati</taxon>
        <taxon>Actinomycetota</taxon>
        <taxon>Actinomycetes</taxon>
        <taxon>Pseudonocardiales</taxon>
        <taxon>Pseudonocardiaceae</taxon>
        <taxon>Saccharopolyspora</taxon>
    </lineage>
</organism>
<accession>A0A1I6NRG7</accession>
<protein>
    <submittedName>
        <fullName evidence="3">Uncharacterized protein</fullName>
    </submittedName>
</protein>
<gene>
    <name evidence="3" type="ORF">SAMN05660874_00003</name>
</gene>
<keyword evidence="2" id="KW-0472">Membrane</keyword>
<dbReference type="Proteomes" id="UP000198852">
    <property type="component" value="Unassembled WGS sequence"/>
</dbReference>